<keyword evidence="4" id="KW-1185">Reference proteome</keyword>
<feature type="signal peptide" evidence="2">
    <location>
        <begin position="1"/>
        <end position="18"/>
    </location>
</feature>
<evidence type="ECO:0000256" key="2">
    <source>
        <dbReference type="SAM" id="SignalP"/>
    </source>
</evidence>
<keyword evidence="1" id="KW-0472">Membrane</keyword>
<organism evidence="3 4">
    <name type="scientific">Ceratopteris richardii</name>
    <name type="common">Triangle waterfern</name>
    <dbReference type="NCBI Taxonomy" id="49495"/>
    <lineage>
        <taxon>Eukaryota</taxon>
        <taxon>Viridiplantae</taxon>
        <taxon>Streptophyta</taxon>
        <taxon>Embryophyta</taxon>
        <taxon>Tracheophyta</taxon>
        <taxon>Polypodiopsida</taxon>
        <taxon>Polypodiidae</taxon>
        <taxon>Polypodiales</taxon>
        <taxon>Pteridineae</taxon>
        <taxon>Pteridaceae</taxon>
        <taxon>Parkerioideae</taxon>
        <taxon>Ceratopteris</taxon>
    </lineage>
</organism>
<dbReference type="AlphaFoldDB" id="A0A8T2SF64"/>
<dbReference type="EMBL" id="CM035425">
    <property type="protein sequence ID" value="KAH7331101.1"/>
    <property type="molecule type" value="Genomic_DNA"/>
</dbReference>
<accession>A0A8T2SF64</accession>
<gene>
    <name evidence="3" type="ORF">KP509_20G015000</name>
</gene>
<evidence type="ECO:0000313" key="4">
    <source>
        <dbReference type="Proteomes" id="UP000825935"/>
    </source>
</evidence>
<protein>
    <submittedName>
        <fullName evidence="3">Uncharacterized protein</fullName>
    </submittedName>
</protein>
<proteinExistence type="predicted"/>
<keyword evidence="1" id="KW-1133">Transmembrane helix</keyword>
<name>A0A8T2SF64_CERRI</name>
<feature type="transmembrane region" description="Helical" evidence="1">
    <location>
        <begin position="25"/>
        <end position="44"/>
    </location>
</feature>
<reference evidence="3" key="1">
    <citation type="submission" date="2021-08" db="EMBL/GenBank/DDBJ databases">
        <title>WGS assembly of Ceratopteris richardii.</title>
        <authorList>
            <person name="Marchant D.B."/>
            <person name="Chen G."/>
            <person name="Jenkins J."/>
            <person name="Shu S."/>
            <person name="Leebens-Mack J."/>
            <person name="Grimwood J."/>
            <person name="Schmutz J."/>
            <person name="Soltis P."/>
            <person name="Soltis D."/>
            <person name="Chen Z.-H."/>
        </authorList>
    </citation>
    <scope>NUCLEOTIDE SEQUENCE</scope>
    <source>
        <strain evidence="3">Whitten #5841</strain>
        <tissue evidence="3">Leaf</tissue>
    </source>
</reference>
<keyword evidence="2" id="KW-0732">Signal</keyword>
<keyword evidence="1" id="KW-0812">Transmembrane</keyword>
<feature type="chain" id="PRO_5035837271" evidence="2">
    <location>
        <begin position="19"/>
        <end position="63"/>
    </location>
</feature>
<sequence length="63" mass="7566">MCHLIFWIFGCFLFTHECFNMVSKMHILFFCSENLISTIILYLVRIQRATIVFQIQCFAIQEI</sequence>
<dbReference type="Proteomes" id="UP000825935">
    <property type="component" value="Chromosome 20"/>
</dbReference>
<evidence type="ECO:0000256" key="1">
    <source>
        <dbReference type="SAM" id="Phobius"/>
    </source>
</evidence>
<evidence type="ECO:0000313" key="3">
    <source>
        <dbReference type="EMBL" id="KAH7331101.1"/>
    </source>
</evidence>
<comment type="caution">
    <text evidence="3">The sequence shown here is derived from an EMBL/GenBank/DDBJ whole genome shotgun (WGS) entry which is preliminary data.</text>
</comment>